<reference evidence="1" key="1">
    <citation type="journal article" date="2020" name="Stud. Mycol.">
        <title>101 Dothideomycetes genomes: a test case for predicting lifestyles and emergence of pathogens.</title>
        <authorList>
            <person name="Haridas S."/>
            <person name="Albert R."/>
            <person name="Binder M."/>
            <person name="Bloem J."/>
            <person name="Labutti K."/>
            <person name="Salamov A."/>
            <person name="Andreopoulos B."/>
            <person name="Baker S."/>
            <person name="Barry K."/>
            <person name="Bills G."/>
            <person name="Bluhm B."/>
            <person name="Cannon C."/>
            <person name="Castanera R."/>
            <person name="Culley D."/>
            <person name="Daum C."/>
            <person name="Ezra D."/>
            <person name="Gonzalez J."/>
            <person name="Henrissat B."/>
            <person name="Kuo A."/>
            <person name="Liang C."/>
            <person name="Lipzen A."/>
            <person name="Lutzoni F."/>
            <person name="Magnuson J."/>
            <person name="Mondo S."/>
            <person name="Nolan M."/>
            <person name="Ohm R."/>
            <person name="Pangilinan J."/>
            <person name="Park H.-J."/>
            <person name="Ramirez L."/>
            <person name="Alfaro M."/>
            <person name="Sun H."/>
            <person name="Tritt A."/>
            <person name="Yoshinaga Y."/>
            <person name="Zwiers L.-H."/>
            <person name="Turgeon B."/>
            <person name="Goodwin S."/>
            <person name="Spatafora J."/>
            <person name="Crous P."/>
            <person name="Grigoriev I."/>
        </authorList>
    </citation>
    <scope>NUCLEOTIDE SEQUENCE</scope>
    <source>
        <strain evidence="1">ATCC 200398</strain>
    </source>
</reference>
<organism evidence="1 2">
    <name type="scientific">Lindgomyces ingoldianus</name>
    <dbReference type="NCBI Taxonomy" id="673940"/>
    <lineage>
        <taxon>Eukaryota</taxon>
        <taxon>Fungi</taxon>
        <taxon>Dikarya</taxon>
        <taxon>Ascomycota</taxon>
        <taxon>Pezizomycotina</taxon>
        <taxon>Dothideomycetes</taxon>
        <taxon>Pleosporomycetidae</taxon>
        <taxon>Pleosporales</taxon>
        <taxon>Lindgomycetaceae</taxon>
        <taxon>Lindgomyces</taxon>
    </lineage>
</organism>
<evidence type="ECO:0000313" key="2">
    <source>
        <dbReference type="Proteomes" id="UP000799755"/>
    </source>
</evidence>
<gene>
    <name evidence="1" type="ORF">BDR25DRAFT_349421</name>
</gene>
<protein>
    <submittedName>
        <fullName evidence="1">Uncharacterized protein</fullName>
    </submittedName>
</protein>
<accession>A0ACB6RAW9</accession>
<dbReference type="Proteomes" id="UP000799755">
    <property type="component" value="Unassembled WGS sequence"/>
</dbReference>
<sequence>MAMPPGLTREISPPRLAKRRKGSQFPEARIEDHLIYFTQQLAKSLRESSGGGPRVFINDFADLYKQNQHEHGNYFVIYQHNHPIREMALTSSLDDLLLQFSGTNLILFQFLKICPGIQIQKVLASWQLRRGHKICFLLTSEPSYHSTPSSYRPLGKTSKNKPPSPQTIDNPSREWEIDSSLPNLLHPAAHPRNTYTITIRLPSTNDINKSQSFFTPRKHRNGTKLTRPESTHSERESLQPQRLSDEAEQDLDTDPEEDTITRLNNAYSGASNNIGSIHQRRGFVLEKGMWRVEGDGGFEPFYARRRNFERSIVTGRLAREVESNKGFERFAGWMGWSYDGDDRARNG</sequence>
<name>A0ACB6RAW9_9PLEO</name>
<evidence type="ECO:0000313" key="1">
    <source>
        <dbReference type="EMBL" id="KAF2476326.1"/>
    </source>
</evidence>
<dbReference type="EMBL" id="MU003494">
    <property type="protein sequence ID" value="KAF2476326.1"/>
    <property type="molecule type" value="Genomic_DNA"/>
</dbReference>
<keyword evidence="2" id="KW-1185">Reference proteome</keyword>
<comment type="caution">
    <text evidence="1">The sequence shown here is derived from an EMBL/GenBank/DDBJ whole genome shotgun (WGS) entry which is preliminary data.</text>
</comment>
<proteinExistence type="predicted"/>